<dbReference type="PANTHER" id="PTHR33449:SF1">
    <property type="entry name" value="NUCLEOID-ASSOCIATED PROTEIN YBAB"/>
    <property type="match status" value="1"/>
</dbReference>
<evidence type="ECO:0000313" key="4">
    <source>
        <dbReference type="EMBL" id="GJD50141.1"/>
    </source>
</evidence>
<evidence type="ECO:0000313" key="5">
    <source>
        <dbReference type="Proteomes" id="UP001055167"/>
    </source>
</evidence>
<evidence type="ECO:0000256" key="3">
    <source>
        <dbReference type="SAM" id="Coils"/>
    </source>
</evidence>
<dbReference type="Proteomes" id="UP001055167">
    <property type="component" value="Unassembled WGS sequence"/>
</dbReference>
<feature type="coiled-coil region" evidence="3">
    <location>
        <begin position="4"/>
        <end position="31"/>
    </location>
</feature>
<dbReference type="HAMAP" id="MF_00274">
    <property type="entry name" value="DNA_YbaB_EbfC"/>
    <property type="match status" value="1"/>
</dbReference>
<evidence type="ECO:0000256" key="2">
    <source>
        <dbReference type="HAMAP-Rule" id="MF_00274"/>
    </source>
</evidence>
<organism evidence="4 5">
    <name type="scientific">Methylobacterium crusticola</name>
    <dbReference type="NCBI Taxonomy" id="1697972"/>
    <lineage>
        <taxon>Bacteria</taxon>
        <taxon>Pseudomonadati</taxon>
        <taxon>Pseudomonadota</taxon>
        <taxon>Alphaproteobacteria</taxon>
        <taxon>Hyphomicrobiales</taxon>
        <taxon>Methylobacteriaceae</taxon>
        <taxon>Methylobacterium</taxon>
    </lineage>
</organism>
<comment type="caution">
    <text evidence="4">The sequence shown here is derived from an EMBL/GenBank/DDBJ whole genome shotgun (WGS) entry which is preliminary data.</text>
</comment>
<keyword evidence="5" id="KW-1185">Reference proteome</keyword>
<dbReference type="Pfam" id="PF02575">
    <property type="entry name" value="YbaB_DNA_bd"/>
    <property type="match status" value="1"/>
</dbReference>
<protein>
    <recommendedName>
        <fullName evidence="2">Nucleoid-associated protein OPKNFCMD_2878</fullName>
    </recommendedName>
</protein>
<dbReference type="NCBIfam" id="TIGR00103">
    <property type="entry name" value="DNA_YbaB_EbfC"/>
    <property type="match status" value="1"/>
</dbReference>
<name>A0ABQ4QYK7_9HYPH</name>
<dbReference type="PIRSF" id="PIRSF004555">
    <property type="entry name" value="UCP004555"/>
    <property type="match status" value="1"/>
</dbReference>
<dbReference type="InterPro" id="IPR036894">
    <property type="entry name" value="YbaB-like_sf"/>
</dbReference>
<dbReference type="SUPFAM" id="SSF82607">
    <property type="entry name" value="YbaB-like"/>
    <property type="match status" value="1"/>
</dbReference>
<comment type="function">
    <text evidence="2">Binds to DNA and alters its conformation. May be involved in regulation of gene expression, nucleoid organization and DNA protection.</text>
</comment>
<keyword evidence="2" id="KW-0963">Cytoplasm</keyword>
<keyword evidence="1 2" id="KW-0238">DNA-binding</keyword>
<evidence type="ECO:0000256" key="1">
    <source>
        <dbReference type="ARBA" id="ARBA00023125"/>
    </source>
</evidence>
<reference evidence="4" key="2">
    <citation type="submission" date="2021-08" db="EMBL/GenBank/DDBJ databases">
        <authorList>
            <person name="Tani A."/>
            <person name="Ola A."/>
            <person name="Ogura Y."/>
            <person name="Katsura K."/>
            <person name="Hayashi T."/>
        </authorList>
    </citation>
    <scope>NUCLEOTIDE SEQUENCE</scope>
    <source>
        <strain evidence="4">KCTC 52305</strain>
    </source>
</reference>
<dbReference type="InterPro" id="IPR004401">
    <property type="entry name" value="YbaB/EbfC"/>
</dbReference>
<proteinExistence type="inferred from homology"/>
<accession>A0ABQ4QYK7</accession>
<dbReference type="RefSeq" id="WP_128563781.1">
    <property type="nucleotide sequence ID" value="NZ_BPQH01000008.1"/>
</dbReference>
<dbReference type="Gene3D" id="3.30.1310.10">
    <property type="entry name" value="Nucleoid-associated protein YbaB-like domain"/>
    <property type="match status" value="1"/>
</dbReference>
<keyword evidence="3" id="KW-0175">Coiled coil</keyword>
<comment type="subunit">
    <text evidence="2">Homodimer.</text>
</comment>
<reference evidence="4" key="1">
    <citation type="journal article" date="2021" name="Front. Microbiol.">
        <title>Comprehensive Comparative Genomics and Phenotyping of Methylobacterium Species.</title>
        <authorList>
            <person name="Alessa O."/>
            <person name="Ogura Y."/>
            <person name="Fujitani Y."/>
            <person name="Takami H."/>
            <person name="Hayashi T."/>
            <person name="Sahin N."/>
            <person name="Tani A."/>
        </authorList>
    </citation>
    <scope>NUCLEOTIDE SEQUENCE</scope>
    <source>
        <strain evidence="4">KCTC 52305</strain>
    </source>
</reference>
<gene>
    <name evidence="4" type="ORF">OPKNFCMD_2878</name>
</gene>
<dbReference type="PANTHER" id="PTHR33449">
    <property type="entry name" value="NUCLEOID-ASSOCIATED PROTEIN YBAB"/>
    <property type="match status" value="1"/>
</dbReference>
<sequence length="107" mass="11367">MPDIMGMMKQFQAMQQKMADLQSELDTVEVSGASGGGAVGVTMTAKGEVRSVTLEAALLVPGEKEILEDLIVAAVNDAKIKAERAAQERMQELTKGLPLPPGLKLPF</sequence>
<comment type="subcellular location">
    <subcellularLocation>
        <location evidence="2">Cytoplasm</location>
        <location evidence="2">Nucleoid</location>
    </subcellularLocation>
</comment>
<dbReference type="EMBL" id="BPQH01000008">
    <property type="protein sequence ID" value="GJD50141.1"/>
    <property type="molecule type" value="Genomic_DNA"/>
</dbReference>
<comment type="similarity">
    <text evidence="2">Belongs to the YbaB/EbfC family.</text>
</comment>